<name>A0A327NK56_9BACT</name>
<protein>
    <submittedName>
        <fullName evidence="1">Uncharacterized protein</fullName>
    </submittedName>
</protein>
<evidence type="ECO:0000313" key="2">
    <source>
        <dbReference type="Proteomes" id="UP000249016"/>
    </source>
</evidence>
<accession>A0A327NK56</accession>
<dbReference type="RefSeq" id="WP_111351514.1">
    <property type="nucleotide sequence ID" value="NZ_QLII01000004.1"/>
</dbReference>
<proteinExistence type="predicted"/>
<dbReference type="Proteomes" id="UP000249016">
    <property type="component" value="Unassembled WGS sequence"/>
</dbReference>
<reference evidence="1 2" key="1">
    <citation type="submission" date="2018-06" db="EMBL/GenBank/DDBJ databases">
        <title>Spirosoma sp. HMF3257 Genome sequencing and assembly.</title>
        <authorList>
            <person name="Kang H."/>
            <person name="Cha I."/>
            <person name="Kim H."/>
            <person name="Kang J."/>
            <person name="Joh K."/>
        </authorList>
    </citation>
    <scope>NUCLEOTIDE SEQUENCE [LARGE SCALE GENOMIC DNA]</scope>
    <source>
        <strain evidence="1 2">HMF3257</strain>
    </source>
</reference>
<sequence length="161" mass="19127">MTYKQYFVDEFIYITKSRNISTDLYYKTNGWKVVITKNLIKTAIVAPLLLSIFLYLELNENLSSIILPTVLPMLFDIENVEITRKEEEILLKLPIKKNRRKFETTEDWYNSLPKKIKKEISEIDFKDFIDKLVLAGVAVDNKKGKYKILDKNNRKFKITFY</sequence>
<dbReference type="EMBL" id="QLII01000004">
    <property type="protein sequence ID" value="RAI72928.1"/>
    <property type="molecule type" value="Genomic_DNA"/>
</dbReference>
<dbReference type="OrthoDB" id="9976118at2"/>
<organism evidence="1 2">
    <name type="scientific">Spirosoma telluris</name>
    <dbReference type="NCBI Taxonomy" id="2183553"/>
    <lineage>
        <taxon>Bacteria</taxon>
        <taxon>Pseudomonadati</taxon>
        <taxon>Bacteroidota</taxon>
        <taxon>Cytophagia</taxon>
        <taxon>Cytophagales</taxon>
        <taxon>Cytophagaceae</taxon>
        <taxon>Spirosoma</taxon>
    </lineage>
</organism>
<gene>
    <name evidence="1" type="ORF">HMF3257_39185</name>
</gene>
<dbReference type="AlphaFoldDB" id="A0A327NK56"/>
<keyword evidence="2" id="KW-1185">Reference proteome</keyword>
<comment type="caution">
    <text evidence="1">The sequence shown here is derived from an EMBL/GenBank/DDBJ whole genome shotgun (WGS) entry which is preliminary data.</text>
</comment>
<evidence type="ECO:0000313" key="1">
    <source>
        <dbReference type="EMBL" id="RAI72928.1"/>
    </source>
</evidence>